<organism evidence="2 3">
    <name type="scientific">Halorientalis brevis</name>
    <dbReference type="NCBI Taxonomy" id="1126241"/>
    <lineage>
        <taxon>Archaea</taxon>
        <taxon>Methanobacteriati</taxon>
        <taxon>Methanobacteriota</taxon>
        <taxon>Stenosarchaea group</taxon>
        <taxon>Halobacteria</taxon>
        <taxon>Halobacteriales</taxon>
        <taxon>Haloarculaceae</taxon>
        <taxon>Halorientalis</taxon>
    </lineage>
</organism>
<gene>
    <name evidence="2" type="ORF">ACFR9U_08695</name>
</gene>
<keyword evidence="3" id="KW-1185">Reference proteome</keyword>
<dbReference type="Proteomes" id="UP001597119">
    <property type="component" value="Unassembled WGS sequence"/>
</dbReference>
<sequence>MSDQFAEKIMLAVTAVNECQYCTRYHSELARETGMDQATIDRLLESDIDAAVEDGERPALLFAQAYAEADEDPSPEAVGELREAYGPAKASDVQAFVRAIYFGNLVGNTYDAARFAARRRARDGRRCLRNAAASVGQAIERVRERCPV</sequence>
<dbReference type="Gene3D" id="1.20.1290.10">
    <property type="entry name" value="AhpD-like"/>
    <property type="match status" value="1"/>
</dbReference>
<dbReference type="Pfam" id="PF02627">
    <property type="entry name" value="CMD"/>
    <property type="match status" value="1"/>
</dbReference>
<dbReference type="InterPro" id="IPR029032">
    <property type="entry name" value="AhpD-like"/>
</dbReference>
<dbReference type="SUPFAM" id="SSF69118">
    <property type="entry name" value="AhpD-like"/>
    <property type="match status" value="1"/>
</dbReference>
<evidence type="ECO:0000259" key="1">
    <source>
        <dbReference type="Pfam" id="PF02627"/>
    </source>
</evidence>
<dbReference type="EMBL" id="JBHUDJ010000003">
    <property type="protein sequence ID" value="MFD1587061.1"/>
    <property type="molecule type" value="Genomic_DNA"/>
</dbReference>
<name>A0ABD6CAL3_9EURY</name>
<feature type="domain" description="Carboxymuconolactone decarboxylase-like" evidence="1">
    <location>
        <begin position="7"/>
        <end position="63"/>
    </location>
</feature>
<evidence type="ECO:0000313" key="2">
    <source>
        <dbReference type="EMBL" id="MFD1587061.1"/>
    </source>
</evidence>
<dbReference type="AlphaFoldDB" id="A0ABD6CAL3"/>
<dbReference type="RefSeq" id="WP_247375329.1">
    <property type="nucleotide sequence ID" value="NZ_JALLGV010000001.1"/>
</dbReference>
<evidence type="ECO:0000313" key="3">
    <source>
        <dbReference type="Proteomes" id="UP001597119"/>
    </source>
</evidence>
<accession>A0ABD6CAL3</accession>
<reference evidence="2 3" key="1">
    <citation type="journal article" date="2019" name="Int. J. Syst. Evol. Microbiol.">
        <title>The Global Catalogue of Microorganisms (GCM) 10K type strain sequencing project: providing services to taxonomists for standard genome sequencing and annotation.</title>
        <authorList>
            <consortium name="The Broad Institute Genomics Platform"/>
            <consortium name="The Broad Institute Genome Sequencing Center for Infectious Disease"/>
            <person name="Wu L."/>
            <person name="Ma J."/>
        </authorList>
    </citation>
    <scope>NUCLEOTIDE SEQUENCE [LARGE SCALE GENOMIC DNA]</scope>
    <source>
        <strain evidence="2 3">CGMCC 1.12125</strain>
    </source>
</reference>
<dbReference type="InterPro" id="IPR003779">
    <property type="entry name" value="CMD-like"/>
</dbReference>
<protein>
    <submittedName>
        <fullName evidence="2">Carboxymuconolactone decarboxylase family protein</fullName>
    </submittedName>
</protein>
<proteinExistence type="predicted"/>
<comment type="caution">
    <text evidence="2">The sequence shown here is derived from an EMBL/GenBank/DDBJ whole genome shotgun (WGS) entry which is preliminary data.</text>
</comment>